<dbReference type="PANTHER" id="PTHR43775:SF37">
    <property type="entry name" value="SI:DKEY-61P9.11"/>
    <property type="match status" value="1"/>
</dbReference>
<dbReference type="SUPFAM" id="SSF52151">
    <property type="entry name" value="FabD/lysophospholipase-like"/>
    <property type="match status" value="1"/>
</dbReference>
<dbReference type="SMART" id="SM00827">
    <property type="entry name" value="PKS_AT"/>
    <property type="match status" value="1"/>
</dbReference>
<protein>
    <recommendedName>
        <fullName evidence="4">Malonyl-CoA:ACP transacylase (MAT) domain-containing protein</fullName>
    </recommendedName>
</protein>
<evidence type="ECO:0000256" key="2">
    <source>
        <dbReference type="ARBA" id="ARBA00022553"/>
    </source>
</evidence>
<evidence type="ECO:0000259" key="4">
    <source>
        <dbReference type="SMART" id="SM00827"/>
    </source>
</evidence>
<reference evidence="6" key="1">
    <citation type="journal article" date="2019" name="Int. J. Syst. Evol. Microbiol.">
        <title>The Global Catalogue of Microorganisms (GCM) 10K type strain sequencing project: providing services to taxonomists for standard genome sequencing and annotation.</title>
        <authorList>
            <consortium name="The Broad Institute Genomics Platform"/>
            <consortium name="The Broad Institute Genome Sequencing Center for Infectious Disease"/>
            <person name="Wu L."/>
            <person name="Ma J."/>
        </authorList>
    </citation>
    <scope>NUCLEOTIDE SEQUENCE [LARGE SCALE GENOMIC DNA]</scope>
    <source>
        <strain evidence="6">JCM 13850</strain>
    </source>
</reference>
<feature type="domain" description="Malonyl-CoA:ACP transacylase (MAT)" evidence="4">
    <location>
        <begin position="18"/>
        <end position="332"/>
    </location>
</feature>
<keyword evidence="6" id="KW-1185">Reference proteome</keyword>
<dbReference type="Proteomes" id="UP001501020">
    <property type="component" value="Unassembled WGS sequence"/>
</dbReference>
<keyword evidence="2" id="KW-0597">Phosphoprotein</keyword>
<comment type="caution">
    <text evidence="5">The sequence shown here is derived from an EMBL/GenBank/DDBJ whole genome shotgun (WGS) entry which is preliminary data.</text>
</comment>
<proteinExistence type="predicted"/>
<evidence type="ECO:0000313" key="6">
    <source>
        <dbReference type="Proteomes" id="UP001501020"/>
    </source>
</evidence>
<sequence length="334" mass="35356">MTEDHRAGGGRPLPIALLIPGQGAQHPRMAASLYGTIEVFTRTMDEAFALMGPSGPHVRDQWLAERPSPEFDDVTVAQPLLYAVGYALGRTLVDRCGQPDALLGHSAGEMVAGALAGVFDFADGMRLMMERLPALAATEPGGMVAVAASVRDVEPLLGGDVHLAAVNAPRQLLLAGAEEPLRRATARLKADGRTVRRVPARQAFHSPLVADASARAEDRWTGVALRPPSVRLYSAYEAAPLTAERACDPSFWIGQPARTVHFAGALDRLLDDGDHLLVETGPGQSLTMLARRHPRVVAGRSQVIGMSPDRRGSGEVAGAPTPSATPCARRPNGC</sequence>
<keyword evidence="1" id="KW-0596">Phosphopantetheine</keyword>
<gene>
    <name evidence="5" type="ORF">GCM10009727_12260</name>
</gene>
<organism evidence="5 6">
    <name type="scientific">Actinomadura napierensis</name>
    <dbReference type="NCBI Taxonomy" id="267854"/>
    <lineage>
        <taxon>Bacteria</taxon>
        <taxon>Bacillati</taxon>
        <taxon>Actinomycetota</taxon>
        <taxon>Actinomycetes</taxon>
        <taxon>Streptosporangiales</taxon>
        <taxon>Thermomonosporaceae</taxon>
        <taxon>Actinomadura</taxon>
    </lineage>
</organism>
<dbReference type="Gene3D" id="3.40.366.10">
    <property type="entry name" value="Malonyl-Coenzyme A Acyl Carrier Protein, domain 2"/>
    <property type="match status" value="1"/>
</dbReference>
<name>A0ABP5K418_9ACTN</name>
<feature type="region of interest" description="Disordered" evidence="3">
    <location>
        <begin position="305"/>
        <end position="334"/>
    </location>
</feature>
<dbReference type="RefSeq" id="WP_344262384.1">
    <property type="nucleotide sequence ID" value="NZ_BAAAMR010000007.1"/>
</dbReference>
<evidence type="ECO:0000256" key="3">
    <source>
        <dbReference type="SAM" id="MobiDB-lite"/>
    </source>
</evidence>
<dbReference type="InterPro" id="IPR001227">
    <property type="entry name" value="Ac_transferase_dom_sf"/>
</dbReference>
<dbReference type="SUPFAM" id="SSF55048">
    <property type="entry name" value="Probable ACP-binding domain of malonyl-CoA ACP transacylase"/>
    <property type="match status" value="1"/>
</dbReference>
<accession>A0ABP5K418</accession>
<dbReference type="Pfam" id="PF00698">
    <property type="entry name" value="Acyl_transf_1"/>
    <property type="match status" value="1"/>
</dbReference>
<dbReference type="PANTHER" id="PTHR43775">
    <property type="entry name" value="FATTY ACID SYNTHASE"/>
    <property type="match status" value="1"/>
</dbReference>
<evidence type="ECO:0000313" key="5">
    <source>
        <dbReference type="EMBL" id="GAA2124623.1"/>
    </source>
</evidence>
<dbReference type="EMBL" id="BAAAMR010000007">
    <property type="protein sequence ID" value="GAA2124623.1"/>
    <property type="molecule type" value="Genomic_DNA"/>
</dbReference>
<dbReference type="InterPro" id="IPR016035">
    <property type="entry name" value="Acyl_Trfase/lysoPLipase"/>
</dbReference>
<dbReference type="InterPro" id="IPR014043">
    <property type="entry name" value="Acyl_transferase_dom"/>
</dbReference>
<dbReference type="InterPro" id="IPR050091">
    <property type="entry name" value="PKS_NRPS_Biosynth_Enz"/>
</dbReference>
<evidence type="ECO:0000256" key="1">
    <source>
        <dbReference type="ARBA" id="ARBA00022450"/>
    </source>
</evidence>
<dbReference type="InterPro" id="IPR016036">
    <property type="entry name" value="Malonyl_transacylase_ACP-bd"/>
</dbReference>